<accession>A0ABT6ZUM6</accession>
<feature type="region of interest" description="Disordered" evidence="6">
    <location>
        <begin position="203"/>
        <end position="231"/>
    </location>
</feature>
<dbReference type="PANTHER" id="PTHR43374">
    <property type="entry name" value="FLAVIN PRENYLTRANSFERASE"/>
    <property type="match status" value="1"/>
</dbReference>
<dbReference type="NCBIfam" id="NF004685">
    <property type="entry name" value="PRK06029.1"/>
    <property type="match status" value="1"/>
</dbReference>
<dbReference type="NCBIfam" id="TIGR00421">
    <property type="entry name" value="ubiX_pad"/>
    <property type="match status" value="1"/>
</dbReference>
<evidence type="ECO:0000256" key="6">
    <source>
        <dbReference type="SAM" id="MobiDB-lite"/>
    </source>
</evidence>
<dbReference type="EC" id="2.5.1.129" evidence="5"/>
<dbReference type="InterPro" id="IPR003382">
    <property type="entry name" value="Flavoprotein"/>
</dbReference>
<dbReference type="Gene3D" id="3.40.50.1950">
    <property type="entry name" value="Flavin prenyltransferase-like"/>
    <property type="match status" value="1"/>
</dbReference>
<dbReference type="InterPro" id="IPR004507">
    <property type="entry name" value="UbiX-like"/>
</dbReference>
<dbReference type="NCBIfam" id="NF041206">
    <property type="entry name" value="VdcB"/>
    <property type="match status" value="1"/>
</dbReference>
<organism evidence="8 9">
    <name type="scientific">Streptomyces iconiensis</name>
    <dbReference type="NCBI Taxonomy" id="1384038"/>
    <lineage>
        <taxon>Bacteria</taxon>
        <taxon>Bacillati</taxon>
        <taxon>Actinomycetota</taxon>
        <taxon>Actinomycetes</taxon>
        <taxon>Kitasatosporales</taxon>
        <taxon>Streptomycetaceae</taxon>
        <taxon>Streptomyces</taxon>
    </lineage>
</organism>
<evidence type="ECO:0000256" key="3">
    <source>
        <dbReference type="ARBA" id="ARBA00022643"/>
    </source>
</evidence>
<evidence type="ECO:0000313" key="8">
    <source>
        <dbReference type="EMBL" id="MDJ1132765.1"/>
    </source>
</evidence>
<dbReference type="RefSeq" id="WP_274040119.1">
    <property type="nucleotide sequence ID" value="NZ_JANCPR020000010.1"/>
</dbReference>
<dbReference type="HAMAP" id="MF_01986">
    <property type="entry name" value="ubiX_pad_yclB"/>
    <property type="match status" value="1"/>
</dbReference>
<keyword evidence="5" id="KW-0216">Detoxification</keyword>
<dbReference type="Pfam" id="PF02441">
    <property type="entry name" value="Flavoprotein"/>
    <property type="match status" value="1"/>
</dbReference>
<proteinExistence type="inferred from homology"/>
<keyword evidence="4 5" id="KW-0808">Transferase</keyword>
<feature type="domain" description="Flavoprotein" evidence="7">
    <location>
        <begin position="1"/>
        <end position="173"/>
    </location>
</feature>
<feature type="binding site" evidence="5">
    <location>
        <position position="36"/>
    </location>
    <ligand>
        <name>FMN</name>
        <dbReference type="ChEBI" id="CHEBI:58210"/>
    </ligand>
</feature>
<name>A0ABT6ZUM6_9ACTN</name>
<keyword evidence="5" id="KW-0058">Aromatic hydrocarbons catabolism</keyword>
<sequence>MRLIVGMTGATGAVLGVRLLECLAPLPGVETHLVLSRWARTTVELETGRSAREVAELADVVHGPGDQAAPLSSGSFRTDGMVIAPCSMKTLAGVRAGYADGLIGRAADVVLKERRTLVLVPRETPLSEIHLENMLALSRMGARIVPPMPAFYNHPRSVEDIVDHLVSRVLDQFGLPAPAARRWTGIRAAREAAALAHHATPAVPDTCVPDTRVPDTSAARGPSAPDAASAV</sequence>
<comment type="caution">
    <text evidence="8">The sequence shown here is derived from an EMBL/GenBank/DDBJ whole genome shotgun (WGS) entry which is preliminary data.</text>
</comment>
<keyword evidence="9" id="KW-1185">Reference proteome</keyword>
<keyword evidence="2 5" id="KW-0285">Flavoprotein</keyword>
<reference evidence="8 9" key="1">
    <citation type="submission" date="2023-05" db="EMBL/GenBank/DDBJ databases">
        <title>Streptantibioticus silvisoli sp. nov., acidotolerant actinomycetes 1 from pine litter.</title>
        <authorList>
            <person name="Swiecimska M."/>
            <person name="Golinska P."/>
            <person name="Sangal V."/>
            <person name="Wachnowicz B."/>
            <person name="Goodfellow M."/>
        </authorList>
    </citation>
    <scope>NUCLEOTIDE SEQUENCE [LARGE SCALE GENOMIC DNA]</scope>
    <source>
        <strain evidence="8 9">DSM 42109</strain>
    </source>
</reference>
<evidence type="ECO:0000256" key="2">
    <source>
        <dbReference type="ARBA" id="ARBA00022630"/>
    </source>
</evidence>
<evidence type="ECO:0000256" key="1">
    <source>
        <dbReference type="ARBA" id="ARBA00022602"/>
    </source>
</evidence>
<feature type="binding site" evidence="5">
    <location>
        <begin position="87"/>
        <end position="90"/>
    </location>
    <ligand>
        <name>FMN</name>
        <dbReference type="ChEBI" id="CHEBI:58210"/>
    </ligand>
</feature>
<protein>
    <recommendedName>
        <fullName evidence="5">Probable UbiX-like flavin prenyltransferase</fullName>
        <ecNumber evidence="5">2.5.1.129</ecNumber>
    </recommendedName>
    <alternativeName>
        <fullName evidence="5">Phenolic acid decarboxylase subunit B</fullName>
        <shortName evidence="5">PAD</shortName>
    </alternativeName>
</protein>
<dbReference type="InterPro" id="IPR036551">
    <property type="entry name" value="Flavin_trans-like"/>
</dbReference>
<dbReference type="InterPro" id="IPR032901">
    <property type="entry name" value="UbiX_pad_YclB"/>
</dbReference>
<evidence type="ECO:0000256" key="4">
    <source>
        <dbReference type="ARBA" id="ARBA00022679"/>
    </source>
</evidence>
<dbReference type="EMBL" id="JANCPR020000010">
    <property type="protein sequence ID" value="MDJ1132765.1"/>
    <property type="molecule type" value="Genomic_DNA"/>
</dbReference>
<comment type="similarity">
    <text evidence="5">Belongs to the UbiX/PAD1 family. YclB subfamily.</text>
</comment>
<dbReference type="SUPFAM" id="SSF52507">
    <property type="entry name" value="Homo-oligomeric flavin-containing Cys decarboxylases, HFCD"/>
    <property type="match status" value="1"/>
</dbReference>
<evidence type="ECO:0000313" key="9">
    <source>
        <dbReference type="Proteomes" id="UP001214441"/>
    </source>
</evidence>
<comment type="subunit">
    <text evidence="5">Homododecamer.</text>
</comment>
<feature type="binding site" evidence="5">
    <location>
        <begin position="9"/>
        <end position="11"/>
    </location>
    <ligand>
        <name>FMN</name>
        <dbReference type="ChEBI" id="CHEBI:58210"/>
    </ligand>
</feature>
<feature type="binding site" evidence="5">
    <location>
        <position position="122"/>
    </location>
    <ligand>
        <name>FMN</name>
        <dbReference type="ChEBI" id="CHEBI:58210"/>
    </ligand>
</feature>
<keyword evidence="3 5" id="KW-0288">FMN</keyword>
<dbReference type="Proteomes" id="UP001214441">
    <property type="component" value="Unassembled WGS sequence"/>
</dbReference>
<gene>
    <name evidence="8" type="ORF">NMN56_012530</name>
</gene>
<evidence type="ECO:0000256" key="5">
    <source>
        <dbReference type="HAMAP-Rule" id="MF_01986"/>
    </source>
</evidence>
<comment type="function">
    <text evidence="5">Involved in the non-oxidative decarboxylation and detoxification of phenolic derivatives. Flavin prenyltransferase that catalyzes the synthesis of the prenylated FMN cofactor (prenyl-FMN) for phenolic acid decarboxylase.</text>
</comment>
<evidence type="ECO:0000259" key="7">
    <source>
        <dbReference type="Pfam" id="PF02441"/>
    </source>
</evidence>
<dbReference type="HAMAP" id="MF_01984">
    <property type="entry name" value="ubiX_pad"/>
    <property type="match status" value="1"/>
</dbReference>
<comment type="catalytic activity">
    <reaction evidence="5">
        <text>dimethylallyl phosphate + FMNH2 = prenylated FMNH2 + phosphate</text>
        <dbReference type="Rhea" id="RHEA:37743"/>
        <dbReference type="ChEBI" id="CHEBI:43474"/>
        <dbReference type="ChEBI" id="CHEBI:57618"/>
        <dbReference type="ChEBI" id="CHEBI:87467"/>
        <dbReference type="ChEBI" id="CHEBI:88052"/>
        <dbReference type="EC" id="2.5.1.129"/>
    </reaction>
</comment>
<keyword evidence="1 5" id="KW-0637">Prenyltransferase</keyword>
<dbReference type="PANTHER" id="PTHR43374:SF1">
    <property type="entry name" value="FLAVIN PRENYLTRANSFERASE PAD1, MITOCHONDRIAL"/>
    <property type="match status" value="1"/>
</dbReference>